<dbReference type="OrthoDB" id="40902at2759"/>
<dbReference type="CDD" id="cd05117">
    <property type="entry name" value="STKc_CAMK"/>
    <property type="match status" value="1"/>
</dbReference>
<feature type="domain" description="Protein kinase" evidence="4">
    <location>
        <begin position="24"/>
        <end position="279"/>
    </location>
</feature>
<dbReference type="SUPFAM" id="SSF56112">
    <property type="entry name" value="Protein kinase-like (PK-like)"/>
    <property type="match status" value="1"/>
</dbReference>
<evidence type="ECO:0000259" key="4">
    <source>
        <dbReference type="PROSITE" id="PS50011"/>
    </source>
</evidence>
<dbReference type="GO" id="GO:0005524">
    <property type="term" value="F:ATP binding"/>
    <property type="evidence" value="ECO:0007669"/>
    <property type="project" value="UniProtKB-UniRule"/>
</dbReference>
<dbReference type="EMBL" id="NEDP02002940">
    <property type="protein sequence ID" value="OWF49833.1"/>
    <property type="molecule type" value="Genomic_DNA"/>
</dbReference>
<proteinExistence type="predicted"/>
<dbReference type="InterPro" id="IPR017441">
    <property type="entry name" value="Protein_kinase_ATP_BS"/>
</dbReference>
<dbReference type="InterPro" id="IPR011009">
    <property type="entry name" value="Kinase-like_dom_sf"/>
</dbReference>
<organism evidence="5 6">
    <name type="scientific">Mizuhopecten yessoensis</name>
    <name type="common">Japanese scallop</name>
    <name type="synonym">Patinopecten yessoensis</name>
    <dbReference type="NCBI Taxonomy" id="6573"/>
    <lineage>
        <taxon>Eukaryota</taxon>
        <taxon>Metazoa</taxon>
        <taxon>Spiralia</taxon>
        <taxon>Lophotrochozoa</taxon>
        <taxon>Mollusca</taxon>
        <taxon>Bivalvia</taxon>
        <taxon>Autobranchia</taxon>
        <taxon>Pteriomorphia</taxon>
        <taxon>Pectinida</taxon>
        <taxon>Pectinoidea</taxon>
        <taxon>Pectinidae</taxon>
        <taxon>Mizuhopecten</taxon>
    </lineage>
</organism>
<gene>
    <name evidence="5" type="ORF">KP79_PYT00993</name>
</gene>
<keyword evidence="5" id="KW-0418">Kinase</keyword>
<comment type="caution">
    <text evidence="5">The sequence shown here is derived from an EMBL/GenBank/DDBJ whole genome shotgun (WGS) entry which is preliminary data.</text>
</comment>
<dbReference type="InterPro" id="IPR000719">
    <property type="entry name" value="Prot_kinase_dom"/>
</dbReference>
<accession>A0A210QM76</accession>
<keyword evidence="6" id="KW-1185">Reference proteome</keyword>
<dbReference type="Proteomes" id="UP000242188">
    <property type="component" value="Unassembled WGS sequence"/>
</dbReference>
<evidence type="ECO:0000256" key="1">
    <source>
        <dbReference type="ARBA" id="ARBA00022741"/>
    </source>
</evidence>
<dbReference type="FunFam" id="1.10.510.10:FF:000571">
    <property type="entry name" value="Maternal embryonic leucine zipper kinase"/>
    <property type="match status" value="1"/>
</dbReference>
<dbReference type="PROSITE" id="PS00107">
    <property type="entry name" value="PROTEIN_KINASE_ATP"/>
    <property type="match status" value="1"/>
</dbReference>
<evidence type="ECO:0000313" key="6">
    <source>
        <dbReference type="Proteomes" id="UP000242188"/>
    </source>
</evidence>
<dbReference type="STRING" id="6573.A0A210QM76"/>
<dbReference type="PROSITE" id="PS50011">
    <property type="entry name" value="PROTEIN_KINASE_DOM"/>
    <property type="match status" value="1"/>
</dbReference>
<evidence type="ECO:0000313" key="5">
    <source>
        <dbReference type="EMBL" id="OWF49833.1"/>
    </source>
</evidence>
<reference evidence="5 6" key="1">
    <citation type="journal article" date="2017" name="Nat. Ecol. Evol.">
        <title>Scallop genome provides insights into evolution of bilaterian karyotype and development.</title>
        <authorList>
            <person name="Wang S."/>
            <person name="Zhang J."/>
            <person name="Jiao W."/>
            <person name="Li J."/>
            <person name="Xun X."/>
            <person name="Sun Y."/>
            <person name="Guo X."/>
            <person name="Huan P."/>
            <person name="Dong B."/>
            <person name="Zhang L."/>
            <person name="Hu X."/>
            <person name="Sun X."/>
            <person name="Wang J."/>
            <person name="Zhao C."/>
            <person name="Wang Y."/>
            <person name="Wang D."/>
            <person name="Huang X."/>
            <person name="Wang R."/>
            <person name="Lv J."/>
            <person name="Li Y."/>
            <person name="Zhang Z."/>
            <person name="Liu B."/>
            <person name="Lu W."/>
            <person name="Hui Y."/>
            <person name="Liang J."/>
            <person name="Zhou Z."/>
            <person name="Hou R."/>
            <person name="Li X."/>
            <person name="Liu Y."/>
            <person name="Li H."/>
            <person name="Ning X."/>
            <person name="Lin Y."/>
            <person name="Zhao L."/>
            <person name="Xing Q."/>
            <person name="Dou J."/>
            <person name="Li Y."/>
            <person name="Mao J."/>
            <person name="Guo H."/>
            <person name="Dou H."/>
            <person name="Li T."/>
            <person name="Mu C."/>
            <person name="Jiang W."/>
            <person name="Fu Q."/>
            <person name="Fu X."/>
            <person name="Miao Y."/>
            <person name="Liu J."/>
            <person name="Yu Q."/>
            <person name="Li R."/>
            <person name="Liao H."/>
            <person name="Li X."/>
            <person name="Kong Y."/>
            <person name="Jiang Z."/>
            <person name="Chourrout D."/>
            <person name="Li R."/>
            <person name="Bao Z."/>
        </authorList>
    </citation>
    <scope>NUCLEOTIDE SEQUENCE [LARGE SCALE GENOMIC DNA]</scope>
    <source>
        <strain evidence="5 6">PY_sf001</strain>
    </source>
</reference>
<dbReference type="Gene3D" id="1.10.510.10">
    <property type="entry name" value="Transferase(Phosphotransferase) domain 1"/>
    <property type="match status" value="1"/>
</dbReference>
<protein>
    <submittedName>
        <fullName evidence="5">Calcium/calmodulin-dependent protein kinase type IV</fullName>
    </submittedName>
</protein>
<keyword evidence="2 3" id="KW-0067">ATP-binding</keyword>
<dbReference type="Gene3D" id="3.30.200.20">
    <property type="entry name" value="Phosphorylase Kinase, domain 1"/>
    <property type="match status" value="1"/>
</dbReference>
<keyword evidence="1 3" id="KW-0547">Nucleotide-binding</keyword>
<sequence>MSNNSGGGYWINESIKDDQFDDLYTIGPELGRGTNSIVNKCTSCLTGEAWAVKTVNKRAQKHCRGEVVKEIGLLLRLSHPNLIRLKEVFETPTKLQLVLALAKGGELFDSIETRGTYTEKEAAHIMRDILEAVQYMHKNGVTHRNIKPENLLLEDLKDIPKIKLTDFGLAVIQEKDVQMNMVCSSPDYSAPEMLHGIPYTEAVDLWSCGVIAFVLLAGYEPFLDLNGETYKRVMKVDYTFDERACPEISENAKDFIRKMLQKDPKKRMSAAAALNHPWVKGKAAKNTHLLQTQESIKDFNARRKFKSLTHCAMLGAWITRDMPDEETT</sequence>
<feature type="binding site" evidence="3">
    <location>
        <position position="53"/>
    </location>
    <ligand>
        <name>ATP</name>
        <dbReference type="ChEBI" id="CHEBI:30616"/>
    </ligand>
</feature>
<dbReference type="GO" id="GO:0004672">
    <property type="term" value="F:protein kinase activity"/>
    <property type="evidence" value="ECO:0007669"/>
    <property type="project" value="InterPro"/>
</dbReference>
<evidence type="ECO:0000256" key="2">
    <source>
        <dbReference type="ARBA" id="ARBA00022840"/>
    </source>
</evidence>
<evidence type="ECO:0000256" key="3">
    <source>
        <dbReference type="PROSITE-ProRule" id="PRU10141"/>
    </source>
</evidence>
<name>A0A210QM76_MIZYE</name>
<dbReference type="Pfam" id="PF00069">
    <property type="entry name" value="Pkinase"/>
    <property type="match status" value="1"/>
</dbReference>
<dbReference type="AlphaFoldDB" id="A0A210QM76"/>
<keyword evidence="5" id="KW-0808">Transferase</keyword>
<dbReference type="PANTHER" id="PTHR24347">
    <property type="entry name" value="SERINE/THREONINE-PROTEIN KINASE"/>
    <property type="match status" value="1"/>
</dbReference>